<dbReference type="Gene3D" id="1.10.3290.10">
    <property type="entry name" value="Fido-like domain"/>
    <property type="match status" value="1"/>
</dbReference>
<reference evidence="2" key="1">
    <citation type="submission" date="2021-08" db="EMBL/GenBank/DDBJ databases">
        <authorList>
            <person name="Zhang H."/>
            <person name="Xu M."/>
            <person name="Yu Z."/>
            <person name="Yang L."/>
            <person name="Cai Y."/>
        </authorList>
    </citation>
    <scope>NUCLEOTIDE SEQUENCE</scope>
    <source>
        <strain evidence="2">CHL1</strain>
    </source>
</reference>
<dbReference type="Pfam" id="PF13784">
    <property type="entry name" value="Fic_N"/>
    <property type="match status" value="1"/>
</dbReference>
<feature type="domain" description="Fic/DOC N-terminal" evidence="1">
    <location>
        <begin position="42"/>
        <end position="120"/>
    </location>
</feature>
<proteinExistence type="predicted"/>
<dbReference type="InterPro" id="IPR025758">
    <property type="entry name" value="Fic/DOC_N"/>
</dbReference>
<name>A0A9E6RA53_9HYPH</name>
<dbReference type="SUPFAM" id="SSF140931">
    <property type="entry name" value="Fic-like"/>
    <property type="match status" value="1"/>
</dbReference>
<accession>A0A9E6RA53</accession>
<evidence type="ECO:0000259" key="1">
    <source>
        <dbReference type="Pfam" id="PF13784"/>
    </source>
</evidence>
<dbReference type="EMBL" id="CP081869">
    <property type="protein sequence ID" value="QZO01013.1"/>
    <property type="molecule type" value="Genomic_DNA"/>
</dbReference>
<dbReference type="KEGG" id="cmet:K6K41_05250"/>
<organism evidence="2 3">
    <name type="scientific">Chenggangzhangella methanolivorans</name>
    <dbReference type="NCBI Taxonomy" id="1437009"/>
    <lineage>
        <taxon>Bacteria</taxon>
        <taxon>Pseudomonadati</taxon>
        <taxon>Pseudomonadota</taxon>
        <taxon>Alphaproteobacteria</taxon>
        <taxon>Hyphomicrobiales</taxon>
        <taxon>Methylopilaceae</taxon>
        <taxon>Chenggangzhangella</taxon>
    </lineage>
</organism>
<dbReference type="InterPro" id="IPR036597">
    <property type="entry name" value="Fido-like_dom_sf"/>
</dbReference>
<keyword evidence="3" id="KW-1185">Reference proteome</keyword>
<dbReference type="AlphaFoldDB" id="A0A9E6RA53"/>
<protein>
    <recommendedName>
        <fullName evidence="1">Fic/DOC N-terminal domain-containing protein</fullName>
    </recommendedName>
</protein>
<sequence length="248" mass="26493">MDKTAFGSSPAGSLAPTIGGQFAFVPHDLPPELDLSALLVPLTQATQALGQLNGVMTTLPDPYLLIRPLEAREALTSSSMEGTYTTVDALLLAEAGFEGARQTADTREVHNYARALRNAIKSLDELPLCLRTIKSAHADLLKGVGRGRGAAAEAGEFKSSQNWIGSASIKNARFVPPPPRSLAIGCMRSNSIFSGKTARRFPRCSTQRSSTISSRPFIRSPTATDASAAFLSRSSWSTGRRSVIRRCS</sequence>
<gene>
    <name evidence="2" type="ORF">K6K41_05250</name>
</gene>
<evidence type="ECO:0000313" key="2">
    <source>
        <dbReference type="EMBL" id="QZO01013.1"/>
    </source>
</evidence>
<evidence type="ECO:0000313" key="3">
    <source>
        <dbReference type="Proteomes" id="UP000825701"/>
    </source>
</evidence>
<dbReference type="Proteomes" id="UP000825701">
    <property type="component" value="Chromosome"/>
</dbReference>